<evidence type="ECO:0000313" key="2">
    <source>
        <dbReference type="EMBL" id="MCT7945025.1"/>
    </source>
</evidence>
<dbReference type="SUPFAM" id="SSF51206">
    <property type="entry name" value="cAMP-binding domain-like"/>
    <property type="match status" value="1"/>
</dbReference>
<dbReference type="AlphaFoldDB" id="A0A9X2WTC8"/>
<dbReference type="InterPro" id="IPR014710">
    <property type="entry name" value="RmlC-like_jellyroll"/>
</dbReference>
<name>A0A9X2WTC8_9GAMM</name>
<dbReference type="Pfam" id="PF00027">
    <property type="entry name" value="cNMP_binding"/>
    <property type="match status" value="1"/>
</dbReference>
<dbReference type="Gene3D" id="2.60.120.10">
    <property type="entry name" value="Jelly Rolls"/>
    <property type="match status" value="1"/>
</dbReference>
<dbReference type="Proteomes" id="UP001155604">
    <property type="component" value="Unassembled WGS sequence"/>
</dbReference>
<dbReference type="RefSeq" id="WP_259563934.1">
    <property type="nucleotide sequence ID" value="NZ_JAMTCC010000008.1"/>
</dbReference>
<dbReference type="InterPro" id="IPR000595">
    <property type="entry name" value="cNMP-bd_dom"/>
</dbReference>
<feature type="domain" description="Cyclic nucleotide-binding" evidence="1">
    <location>
        <begin position="26"/>
        <end position="121"/>
    </location>
</feature>
<organism evidence="2 3">
    <name type="scientific">Shewanella septentrionalis</name>
    <dbReference type="NCBI Taxonomy" id="2952223"/>
    <lineage>
        <taxon>Bacteria</taxon>
        <taxon>Pseudomonadati</taxon>
        <taxon>Pseudomonadota</taxon>
        <taxon>Gammaproteobacteria</taxon>
        <taxon>Alteromonadales</taxon>
        <taxon>Shewanellaceae</taxon>
        <taxon>Shewanella</taxon>
    </lineage>
</organism>
<dbReference type="InterPro" id="IPR018490">
    <property type="entry name" value="cNMP-bd_dom_sf"/>
</dbReference>
<proteinExistence type="predicted"/>
<reference evidence="2" key="1">
    <citation type="journal article" date="2023" name="Int. J. Syst. Evol. Microbiol.">
        <title>&lt;i&gt;Shewanella septentrionalis&lt;/i&gt; sp. nov. and &lt;i&gt;Shewanella holmiensis&lt;/i&gt; sp. nov., isolated from Baltic Sea water and sediments.</title>
        <authorList>
            <person name="Martin-Rodriguez A.J."/>
            <person name="Thorell K."/>
            <person name="Joffre E."/>
            <person name="Jensie-Markopoulos S."/>
            <person name="Moore E.R.B."/>
            <person name="Sjoling A."/>
        </authorList>
    </citation>
    <scope>NUCLEOTIDE SEQUENCE</scope>
    <source>
        <strain evidence="2">SP1W3</strain>
    </source>
</reference>
<evidence type="ECO:0000259" key="1">
    <source>
        <dbReference type="PROSITE" id="PS50042"/>
    </source>
</evidence>
<accession>A0A9X2WTC8</accession>
<comment type="caution">
    <text evidence="2">The sequence shown here is derived from an EMBL/GenBank/DDBJ whole genome shotgun (WGS) entry which is preliminary data.</text>
</comment>
<evidence type="ECO:0000313" key="3">
    <source>
        <dbReference type="Proteomes" id="UP001155604"/>
    </source>
</evidence>
<sequence length="203" mass="23319">MIEPDDVKKTAVLQVSICQPLQQFLLALGASQAAVERYLPQFKALNVPAGEVLLGQGNEQSQAYFVVDGIVRACHYTQEGTERCKEFYFEGELCFLYVSWLKQIPARYQLEALSACKLIQMPLSVLDDTSLQPVQLGLLKQQLLYKEQKEAFLLLHTPEQRYLYLREHSPFWLERLSQGQLANYIGITAISLSRMRRRLQDSF</sequence>
<protein>
    <submittedName>
        <fullName evidence="2">Crp/Fnr family transcriptional regulator</fullName>
    </submittedName>
</protein>
<dbReference type="EMBL" id="JAMTCC010000008">
    <property type="protein sequence ID" value="MCT7945025.1"/>
    <property type="molecule type" value="Genomic_DNA"/>
</dbReference>
<dbReference type="PROSITE" id="PS50042">
    <property type="entry name" value="CNMP_BINDING_3"/>
    <property type="match status" value="1"/>
</dbReference>
<dbReference type="GeneID" id="301340600"/>
<gene>
    <name evidence="2" type="ORF">NE536_06550</name>
</gene>
<keyword evidence="3" id="KW-1185">Reference proteome</keyword>